<feature type="transmembrane region" description="Helical" evidence="5">
    <location>
        <begin position="76"/>
        <end position="98"/>
    </location>
</feature>
<dbReference type="GO" id="GO:0016020">
    <property type="term" value="C:membrane"/>
    <property type="evidence" value="ECO:0007669"/>
    <property type="project" value="UniProtKB-SubCell"/>
</dbReference>
<feature type="transmembrane region" description="Helical" evidence="5">
    <location>
        <begin position="325"/>
        <end position="346"/>
    </location>
</feature>
<reference evidence="7 8" key="1">
    <citation type="submission" date="2018-04" db="EMBL/GenBank/DDBJ databases">
        <title>Complete genome sequence of the nitrogen-fixing bacterium Azospirillum humicireducens type strain SgZ-5.</title>
        <authorList>
            <person name="Yu Z."/>
        </authorList>
    </citation>
    <scope>NUCLEOTIDE SEQUENCE [LARGE SCALE GENOMIC DNA]</scope>
    <source>
        <strain evidence="7 8">SgZ-5</strain>
        <plasmid evidence="7 8">pYZ6</plasmid>
    </source>
</reference>
<dbReference type="InterPro" id="IPR011701">
    <property type="entry name" value="MFS"/>
</dbReference>
<feature type="transmembrane region" description="Helical" evidence="5">
    <location>
        <begin position="388"/>
        <end position="408"/>
    </location>
</feature>
<keyword evidence="3 5" id="KW-1133">Transmembrane helix</keyword>
<dbReference type="PANTHER" id="PTHR11662:SF285">
    <property type="entry name" value="HEXURONATE TRANSPORTER"/>
    <property type="match status" value="1"/>
</dbReference>
<dbReference type="EMBL" id="CP028907">
    <property type="protein sequence ID" value="AWB09251.1"/>
    <property type="molecule type" value="Genomic_DNA"/>
</dbReference>
<protein>
    <submittedName>
        <fullName evidence="7">MFS transporter</fullName>
    </submittedName>
</protein>
<feature type="transmembrane region" description="Helical" evidence="5">
    <location>
        <begin position="138"/>
        <end position="159"/>
    </location>
</feature>
<dbReference type="RefSeq" id="WP_108549491.1">
    <property type="nucleotide sequence ID" value="NZ_CP028907.1"/>
</dbReference>
<gene>
    <name evidence="7" type="ORF">A6A40_30350</name>
</gene>
<keyword evidence="2 5" id="KW-0812">Transmembrane</keyword>
<name>A0A2R4VXX9_9PROT</name>
<evidence type="ECO:0000256" key="1">
    <source>
        <dbReference type="ARBA" id="ARBA00004141"/>
    </source>
</evidence>
<dbReference type="InterPro" id="IPR036259">
    <property type="entry name" value="MFS_trans_sf"/>
</dbReference>
<proteinExistence type="predicted"/>
<dbReference type="SUPFAM" id="SSF103473">
    <property type="entry name" value="MFS general substrate transporter"/>
    <property type="match status" value="1"/>
</dbReference>
<feature type="transmembrane region" description="Helical" evidence="5">
    <location>
        <begin position="47"/>
        <end position="69"/>
    </location>
</feature>
<feature type="transmembrane region" description="Helical" evidence="5">
    <location>
        <begin position="299"/>
        <end position="319"/>
    </location>
</feature>
<dbReference type="CDD" id="cd17319">
    <property type="entry name" value="MFS_ExuT_GudP_like"/>
    <property type="match status" value="1"/>
</dbReference>
<dbReference type="InterPro" id="IPR000849">
    <property type="entry name" value="Sugar_P_transporter"/>
</dbReference>
<dbReference type="GO" id="GO:0015134">
    <property type="term" value="F:hexuronate transmembrane transporter activity"/>
    <property type="evidence" value="ECO:0007669"/>
    <property type="project" value="TreeGrafter"/>
</dbReference>
<dbReference type="Pfam" id="PF07690">
    <property type="entry name" value="MFS_1"/>
    <property type="match status" value="1"/>
</dbReference>
<keyword evidence="8" id="KW-1185">Reference proteome</keyword>
<dbReference type="InterPro" id="IPR050382">
    <property type="entry name" value="MFS_Na/Anion_cotransporter"/>
</dbReference>
<dbReference type="KEGG" id="ahu:A6A40_30350"/>
<dbReference type="AlphaFoldDB" id="A0A2R4VXX9"/>
<keyword evidence="4 5" id="KW-0472">Membrane</keyword>
<feature type="transmembrane region" description="Helical" evidence="5">
    <location>
        <begin position="358"/>
        <end position="382"/>
    </location>
</feature>
<evidence type="ECO:0000256" key="3">
    <source>
        <dbReference type="ARBA" id="ARBA00022989"/>
    </source>
</evidence>
<dbReference type="InterPro" id="IPR020846">
    <property type="entry name" value="MFS_dom"/>
</dbReference>
<dbReference type="PANTHER" id="PTHR11662">
    <property type="entry name" value="SOLUTE CARRIER FAMILY 17"/>
    <property type="match status" value="1"/>
</dbReference>
<dbReference type="PROSITE" id="PS50850">
    <property type="entry name" value="MFS"/>
    <property type="match status" value="1"/>
</dbReference>
<evidence type="ECO:0000313" key="8">
    <source>
        <dbReference type="Proteomes" id="UP000077405"/>
    </source>
</evidence>
<feature type="domain" description="Major facilitator superfamily (MFS) profile" evidence="6">
    <location>
        <begin position="11"/>
        <end position="412"/>
    </location>
</feature>
<evidence type="ECO:0000259" key="6">
    <source>
        <dbReference type="PROSITE" id="PS50850"/>
    </source>
</evidence>
<evidence type="ECO:0000256" key="4">
    <source>
        <dbReference type="ARBA" id="ARBA00023136"/>
    </source>
</evidence>
<keyword evidence="7" id="KW-0614">Plasmid</keyword>
<feature type="transmembrane region" description="Helical" evidence="5">
    <location>
        <begin position="7"/>
        <end position="24"/>
    </location>
</feature>
<feature type="transmembrane region" description="Helical" evidence="5">
    <location>
        <begin position="263"/>
        <end position="287"/>
    </location>
</feature>
<geneLocation type="plasmid" evidence="7 8">
    <name>pYZ6</name>
</geneLocation>
<dbReference type="PIRSF" id="PIRSF002808">
    <property type="entry name" value="Hexose_phosphate_transp"/>
    <property type="match status" value="1"/>
</dbReference>
<comment type="subcellular location">
    <subcellularLocation>
        <location evidence="1">Membrane</location>
        <topology evidence="1">Multi-pass membrane protein</topology>
    </subcellularLocation>
</comment>
<sequence length="428" mass="46694">MKTIRGLRWQILALMMLGTVVNYIDRNTLGILAPTLKEQLNFTTEQYSFIVSAFQLCYSLMQPIAGYITDLIGLKLGYAMFAFVWGTAAAMHALAGGWQSMAFFRGLLGISEAAAMPSGVKTSTLWFPAKERSIATGWFNTGSSIGAMVAPPFVIWLSLTYGWQEAFLVTGLLGIGMSALWFMLYRNPENHPRLTNEEHAYILEGQEHVELPKPSVKRVLGKGKFWSIAAARFLTEPAWQTFSFWIPLYMVTTRGMDIKQFALFAWLPFLFGDLGCILSGYLSPFFVKRFRMSLVNSRIAGVGIGALCMVGPALISFSASPITAIFLFSLGAFAHQMLSSLLYALVTDTFEKQDVATATGFGGMAGYMGGMIFSLIIGQLATTIGYEPLFACLTVFDLTAFVIIALVLGERGKTAAPSVPQAATGAAD</sequence>
<organism evidence="7 8">
    <name type="scientific">Azospirillum humicireducens</name>
    <dbReference type="NCBI Taxonomy" id="1226968"/>
    <lineage>
        <taxon>Bacteria</taxon>
        <taxon>Pseudomonadati</taxon>
        <taxon>Pseudomonadota</taxon>
        <taxon>Alphaproteobacteria</taxon>
        <taxon>Rhodospirillales</taxon>
        <taxon>Azospirillaceae</taxon>
        <taxon>Azospirillum</taxon>
    </lineage>
</organism>
<feature type="transmembrane region" description="Helical" evidence="5">
    <location>
        <begin position="166"/>
        <end position="184"/>
    </location>
</feature>
<accession>A0A2R4VXX9</accession>
<evidence type="ECO:0000256" key="2">
    <source>
        <dbReference type="ARBA" id="ARBA00022692"/>
    </source>
</evidence>
<dbReference type="Gene3D" id="1.20.1250.20">
    <property type="entry name" value="MFS general substrate transporter like domains"/>
    <property type="match status" value="2"/>
</dbReference>
<dbReference type="OrthoDB" id="9794076at2"/>
<evidence type="ECO:0000313" key="7">
    <source>
        <dbReference type="EMBL" id="AWB09251.1"/>
    </source>
</evidence>
<evidence type="ECO:0000256" key="5">
    <source>
        <dbReference type="SAM" id="Phobius"/>
    </source>
</evidence>
<dbReference type="Proteomes" id="UP000077405">
    <property type="component" value="Plasmid pYZ6"/>
</dbReference>